<dbReference type="GO" id="GO:0005794">
    <property type="term" value="C:Golgi apparatus"/>
    <property type="evidence" value="ECO:0007669"/>
    <property type="project" value="TreeGrafter"/>
</dbReference>
<dbReference type="InterPro" id="IPR016024">
    <property type="entry name" value="ARM-type_fold"/>
</dbReference>
<dbReference type="AlphaFoldDB" id="A0AAV6I3N6"/>
<sequence length="321" mass="36091">MGFFEGGERWVGAEWIELDWLKEKGYYGIEEFVANRLEVASRLSWLNCCSNGKKKGVRLKDKASAVGVAANAYWRKKGCVDWWEKLDASTRKNVFRVILGKSAKSLSVPVQAWQTPPLLQYFGALWTKGKLNAFESLELSQLVLEDLEDWAIGTDFRSRLPRNTLSSWELMHASNSLSSSKSYDGLYLLHGNPGNAPFVVGQLLDDEGVEDFIKGLILSIRSLLLVEPPECKILPCSIAGSHIHIFLCPSTRVWVFVVKDGSCHAVNSIQQMSNSLFPCELHEIVRAKAEVIEESAKIDMLLKAKRVDKEEKRKSLGTQEQ</sequence>
<gene>
    <name evidence="1" type="ORF">RHGRI_033787</name>
</gene>
<dbReference type="GO" id="GO:0032051">
    <property type="term" value="F:clathrin light chain binding"/>
    <property type="evidence" value="ECO:0007669"/>
    <property type="project" value="TreeGrafter"/>
</dbReference>
<dbReference type="Gene3D" id="1.25.40.30">
    <property type="match status" value="1"/>
</dbReference>
<keyword evidence="2" id="KW-1185">Reference proteome</keyword>
<dbReference type="GO" id="GO:0009507">
    <property type="term" value="C:chloroplast"/>
    <property type="evidence" value="ECO:0007669"/>
    <property type="project" value="TreeGrafter"/>
</dbReference>
<evidence type="ECO:0000313" key="1">
    <source>
        <dbReference type="EMBL" id="KAG5521344.1"/>
    </source>
</evidence>
<organism evidence="1 2">
    <name type="scientific">Rhododendron griersonianum</name>
    <dbReference type="NCBI Taxonomy" id="479676"/>
    <lineage>
        <taxon>Eukaryota</taxon>
        <taxon>Viridiplantae</taxon>
        <taxon>Streptophyta</taxon>
        <taxon>Embryophyta</taxon>
        <taxon>Tracheophyta</taxon>
        <taxon>Spermatophyta</taxon>
        <taxon>Magnoliopsida</taxon>
        <taxon>eudicotyledons</taxon>
        <taxon>Gunneridae</taxon>
        <taxon>Pentapetalae</taxon>
        <taxon>asterids</taxon>
        <taxon>Ericales</taxon>
        <taxon>Ericaceae</taxon>
        <taxon>Ericoideae</taxon>
        <taxon>Rhodoreae</taxon>
        <taxon>Rhododendron</taxon>
    </lineage>
</organism>
<dbReference type="EMBL" id="JACTNZ010000012">
    <property type="protein sequence ID" value="KAG5521344.1"/>
    <property type="molecule type" value="Genomic_DNA"/>
</dbReference>
<dbReference type="GO" id="GO:0009506">
    <property type="term" value="C:plasmodesma"/>
    <property type="evidence" value="ECO:0007669"/>
    <property type="project" value="TreeGrafter"/>
</dbReference>
<dbReference type="GO" id="GO:0005886">
    <property type="term" value="C:plasma membrane"/>
    <property type="evidence" value="ECO:0007669"/>
    <property type="project" value="TreeGrafter"/>
</dbReference>
<proteinExistence type="predicted"/>
<dbReference type="PANTHER" id="PTHR10292:SF34">
    <property type="entry name" value="CLATHRIN HEAVY CHAIN 1-RELATED"/>
    <property type="match status" value="1"/>
</dbReference>
<comment type="caution">
    <text evidence="1">The sequence shown here is derived from an EMBL/GenBank/DDBJ whole genome shotgun (WGS) entry which is preliminary data.</text>
</comment>
<dbReference type="Proteomes" id="UP000823749">
    <property type="component" value="Chromosome 12"/>
</dbReference>
<name>A0AAV6I3N6_9ERIC</name>
<dbReference type="PANTHER" id="PTHR10292">
    <property type="entry name" value="CLATHRIN HEAVY CHAIN RELATED"/>
    <property type="match status" value="1"/>
</dbReference>
<accession>A0AAV6I3N6</accession>
<reference evidence="1" key="1">
    <citation type="submission" date="2020-08" db="EMBL/GenBank/DDBJ databases">
        <title>Plant Genome Project.</title>
        <authorList>
            <person name="Zhang R.-G."/>
        </authorList>
    </citation>
    <scope>NUCLEOTIDE SEQUENCE</scope>
    <source>
        <strain evidence="1">WSP0</strain>
        <tissue evidence="1">Leaf</tissue>
    </source>
</reference>
<dbReference type="GO" id="GO:0006898">
    <property type="term" value="P:receptor-mediated endocytosis"/>
    <property type="evidence" value="ECO:0007669"/>
    <property type="project" value="TreeGrafter"/>
</dbReference>
<dbReference type="SUPFAM" id="SSF48371">
    <property type="entry name" value="ARM repeat"/>
    <property type="match status" value="1"/>
</dbReference>
<evidence type="ECO:0000313" key="2">
    <source>
        <dbReference type="Proteomes" id="UP000823749"/>
    </source>
</evidence>
<protein>
    <submittedName>
        <fullName evidence="1">Uncharacterized protein</fullName>
    </submittedName>
</protein>
<dbReference type="InterPro" id="IPR012331">
    <property type="entry name" value="Clathrin_H-chain_linker"/>
</dbReference>
<dbReference type="GO" id="GO:0071439">
    <property type="term" value="C:clathrin complex"/>
    <property type="evidence" value="ECO:0007669"/>
    <property type="project" value="TreeGrafter"/>
</dbReference>